<keyword evidence="5" id="KW-1185">Reference proteome</keyword>
<sequence>MKNNKKKGLIVSSTVVGLVCGLALTQQQAKAATVDSANGQSSTVNTTQNISSSDTSNNQPTSDAHQDNTQSATNEKQNKPSNAGNADNNVNDSVNQITKTKNVATKAAEPEMINQGTWGTCKWEYQHDGDDYVLHIHKGTLEINRFSSAEIIDTEIDHQIIDSKITKIIIDPTVTVAANSGPSLFSDLTHLKTIEGLTNLDTSQMTNTEAMFSNCSSLTEIDLSHFDTSNVYTMASMFEGCTNLRSVTNLDILGVGFVPNMFQNCSSLTTLTLAGSKYSVREMQSMFSGCTSLVNLDLSAVKSDNTSAISMFQDCTKLASLDIRQLKIGNGSHIFENCVSLNHLVLAPVTESRSYQGWSLPNVPAVGTPVPGTNKKVTAPYWAATSGFDQGKQYTSEELGNIGVHDQVTTYDWVAAVPVVETSTESKAVSRLINIHQPDGTVKSDTQTAIINRTVTVYDDGSVDYGKWSSSQWDAYQIPVFAGYGANLEEIPAGIVNGQTVDQTVDVYYTPVKHIITIQYIDSGKVVATQEVAGYPGNKVMPDYQIPNGYEVISPLPTTITVNKSGKQIIKVPLRHQLNKTSELKTLTRTINIHQPNGSVQTYSQVAVLNRPVTEDRVTGQKIYGAWNTARWSKFIVPTLTGYIPSSANVAAKAVTSASKNERVDIYYKKAK</sequence>
<evidence type="ECO:0000313" key="4">
    <source>
        <dbReference type="EMBL" id="QYN53291.1"/>
    </source>
</evidence>
<dbReference type="InterPro" id="IPR005046">
    <property type="entry name" value="DUF285"/>
</dbReference>
<feature type="signal peptide" evidence="2">
    <location>
        <begin position="1"/>
        <end position="31"/>
    </location>
</feature>
<feature type="region of interest" description="Disordered" evidence="1">
    <location>
        <begin position="33"/>
        <end position="92"/>
    </location>
</feature>
<feature type="domain" description="Mub B2-like" evidence="3">
    <location>
        <begin position="421"/>
        <end position="512"/>
    </location>
</feature>
<name>A0ABX8W8S7_9LACO</name>
<organism evidence="4 5">
    <name type="scientific">Lactobacillus panisapium</name>
    <dbReference type="NCBI Taxonomy" id="2012495"/>
    <lineage>
        <taxon>Bacteria</taxon>
        <taxon>Bacillati</taxon>
        <taxon>Bacillota</taxon>
        <taxon>Bacilli</taxon>
        <taxon>Lactobacillales</taxon>
        <taxon>Lactobacillaceae</taxon>
        <taxon>Lactobacillus</taxon>
    </lineage>
</organism>
<dbReference type="Gene3D" id="2.60.40.4300">
    <property type="match status" value="2"/>
</dbReference>
<feature type="domain" description="Mub B2-like" evidence="3">
    <location>
        <begin position="580"/>
        <end position="671"/>
    </location>
</feature>
<dbReference type="InterPro" id="IPR041495">
    <property type="entry name" value="Mub_B2"/>
</dbReference>
<dbReference type="InterPro" id="IPR011889">
    <property type="entry name" value="Liste_lipo_26"/>
</dbReference>
<proteinExistence type="predicted"/>
<dbReference type="Gene3D" id="3.80.10.10">
    <property type="entry name" value="Ribonuclease Inhibitor"/>
    <property type="match status" value="1"/>
</dbReference>
<evidence type="ECO:0000313" key="5">
    <source>
        <dbReference type="Proteomes" id="UP000826550"/>
    </source>
</evidence>
<evidence type="ECO:0000256" key="2">
    <source>
        <dbReference type="SAM" id="SignalP"/>
    </source>
</evidence>
<dbReference type="InterPro" id="IPR053139">
    <property type="entry name" value="Surface_bspA-like"/>
</dbReference>
<dbReference type="Pfam" id="PF17966">
    <property type="entry name" value="Muc_B2"/>
    <property type="match status" value="2"/>
</dbReference>
<dbReference type="EMBL" id="CP048268">
    <property type="protein sequence ID" value="QYN53291.1"/>
    <property type="molecule type" value="Genomic_DNA"/>
</dbReference>
<dbReference type="Pfam" id="PF03382">
    <property type="entry name" value="DUF285"/>
    <property type="match status" value="1"/>
</dbReference>
<protein>
    <submittedName>
        <fullName evidence="4">BspA family leucine-rich repeat surface protein</fullName>
    </submittedName>
</protein>
<dbReference type="NCBIfam" id="TIGR02167">
    <property type="entry name" value="Liste_lipo_26"/>
    <property type="match status" value="1"/>
</dbReference>
<gene>
    <name evidence="4" type="ORF">GYM71_07620</name>
</gene>
<feature type="compositionally biased region" description="Polar residues" evidence="1">
    <location>
        <begin position="35"/>
        <end position="92"/>
    </location>
</feature>
<dbReference type="InterPro" id="IPR032675">
    <property type="entry name" value="LRR_dom_sf"/>
</dbReference>
<reference evidence="4 5" key="1">
    <citation type="submission" date="2020-01" db="EMBL/GenBank/DDBJ databases">
        <title>Vast differences in strain-level diversity in the gut microbiota of two closely related honey bee species.</title>
        <authorList>
            <person name="Ellegaard K.M."/>
            <person name="Suenami S."/>
            <person name="Miyazaki R."/>
            <person name="Engel P."/>
        </authorList>
    </citation>
    <scope>NUCLEOTIDE SEQUENCE [LARGE SCALE GENOMIC DNA]</scope>
    <source>
        <strain evidence="4 5">ESL0416</strain>
    </source>
</reference>
<dbReference type="PANTHER" id="PTHR45661">
    <property type="entry name" value="SURFACE ANTIGEN"/>
    <property type="match status" value="1"/>
</dbReference>
<keyword evidence="2" id="KW-0732">Signal</keyword>
<feature type="chain" id="PRO_5045895183" evidence="2">
    <location>
        <begin position="32"/>
        <end position="672"/>
    </location>
</feature>
<dbReference type="RefSeq" id="WP_220220031.1">
    <property type="nucleotide sequence ID" value="NZ_CP048268.1"/>
</dbReference>
<evidence type="ECO:0000259" key="3">
    <source>
        <dbReference type="Pfam" id="PF17966"/>
    </source>
</evidence>
<accession>A0ABX8W8S7</accession>
<dbReference type="PANTHER" id="PTHR45661:SF3">
    <property type="entry name" value="IG-LIKE DOMAIN-CONTAINING PROTEIN"/>
    <property type="match status" value="1"/>
</dbReference>
<dbReference type="Proteomes" id="UP000826550">
    <property type="component" value="Chromosome"/>
</dbReference>
<evidence type="ECO:0000256" key="1">
    <source>
        <dbReference type="SAM" id="MobiDB-lite"/>
    </source>
</evidence>
<dbReference type="SUPFAM" id="SSF52058">
    <property type="entry name" value="L domain-like"/>
    <property type="match status" value="1"/>
</dbReference>